<dbReference type="PANTHER" id="PTHR30489:SF0">
    <property type="entry name" value="LIPOPROTEIN-RELEASING SYSTEM TRANSMEMBRANE PROTEIN LOLE"/>
    <property type="match status" value="1"/>
</dbReference>
<dbReference type="InterPro" id="IPR025857">
    <property type="entry name" value="MacB_PCD"/>
</dbReference>
<accession>A0A3B0WTA8</accession>
<feature type="transmembrane region" description="Helical" evidence="7">
    <location>
        <begin position="317"/>
        <end position="344"/>
    </location>
</feature>
<evidence type="ECO:0000256" key="1">
    <source>
        <dbReference type="ARBA" id="ARBA00004651"/>
    </source>
</evidence>
<keyword evidence="3" id="KW-1003">Cell membrane</keyword>
<feature type="domain" description="ABC3 transporter permease C-terminal" evidence="8">
    <location>
        <begin position="274"/>
        <end position="406"/>
    </location>
</feature>
<proteinExistence type="predicted"/>
<organism evidence="10">
    <name type="scientific">hydrothermal vent metagenome</name>
    <dbReference type="NCBI Taxonomy" id="652676"/>
    <lineage>
        <taxon>unclassified sequences</taxon>
        <taxon>metagenomes</taxon>
        <taxon>ecological metagenomes</taxon>
    </lineage>
</organism>
<evidence type="ECO:0000259" key="9">
    <source>
        <dbReference type="Pfam" id="PF12704"/>
    </source>
</evidence>
<protein>
    <submittedName>
        <fullName evidence="10">Lipoprotein releasing system transmembrane protein LolC/LolE</fullName>
    </submittedName>
</protein>
<dbReference type="EMBL" id="UOFD01000075">
    <property type="protein sequence ID" value="VAW54342.1"/>
    <property type="molecule type" value="Genomic_DNA"/>
</dbReference>
<keyword evidence="10" id="KW-0449">Lipoprotein</keyword>
<keyword evidence="2" id="KW-0813">Transport</keyword>
<dbReference type="GO" id="GO:0098797">
    <property type="term" value="C:plasma membrane protein complex"/>
    <property type="evidence" value="ECO:0007669"/>
    <property type="project" value="TreeGrafter"/>
</dbReference>
<gene>
    <name evidence="10" type="ORF">MNBD_GAMMA06-1804</name>
</gene>
<dbReference type="Pfam" id="PF12704">
    <property type="entry name" value="MacB_PCD"/>
    <property type="match status" value="1"/>
</dbReference>
<feature type="domain" description="MacB-like periplasmic core" evidence="9">
    <location>
        <begin position="28"/>
        <end position="243"/>
    </location>
</feature>
<dbReference type="InterPro" id="IPR003838">
    <property type="entry name" value="ABC3_permease_C"/>
</dbReference>
<evidence type="ECO:0000256" key="7">
    <source>
        <dbReference type="SAM" id="Phobius"/>
    </source>
</evidence>
<evidence type="ECO:0000313" key="10">
    <source>
        <dbReference type="EMBL" id="VAW54342.1"/>
    </source>
</evidence>
<sequence length="415" mass="46289">MFQPKELFIGLRYIRAKRKSHFVSFIAFISIAGVALGVFALIVVLSVMNGFGNELRDRTLSMTSHATISGYDGYVRDWQAVLEKAEKNAEVVAAAPYIRKEVMLSNGRRVSGSLIRGIQPEMESKVSLVESKMISGSLFDLKAGEYGIVLGRELANSLGIYEGERITVITPQASITAVGVMPRLRRFRVVGVFEVGMHQYDSAMAYIHLQDAAKLFSYKDKVNGVRLKLTDLFDAPRITREVEKDFGEDYWVKDWSQQHKNFFRALQTEKTVMFIILLMMVSVAALNIVSTLMMTVTDKESDIAILRALGMRPSSVMTIFIIQGAFIGFLGTLIGVGAGVPVALNVFEIVSWLEQLFNTDFLPSDVYYISDIVADVKFSEVVTYALSAFSVTILATIYPAWRASRTLPAEALRYE</sequence>
<evidence type="ECO:0000256" key="5">
    <source>
        <dbReference type="ARBA" id="ARBA00022989"/>
    </source>
</evidence>
<dbReference type="AlphaFoldDB" id="A0A3B0WTA8"/>
<keyword evidence="5 7" id="KW-1133">Transmembrane helix</keyword>
<evidence type="ECO:0000256" key="3">
    <source>
        <dbReference type="ARBA" id="ARBA00022475"/>
    </source>
</evidence>
<dbReference type="PANTHER" id="PTHR30489">
    <property type="entry name" value="LIPOPROTEIN-RELEASING SYSTEM TRANSMEMBRANE PROTEIN LOLE"/>
    <property type="match status" value="1"/>
</dbReference>
<comment type="subcellular location">
    <subcellularLocation>
        <location evidence="1">Cell membrane</location>
        <topology evidence="1">Multi-pass membrane protein</topology>
    </subcellularLocation>
</comment>
<keyword evidence="4 7" id="KW-0812">Transmembrane</keyword>
<evidence type="ECO:0000259" key="8">
    <source>
        <dbReference type="Pfam" id="PF02687"/>
    </source>
</evidence>
<name>A0A3B0WTA8_9ZZZZ</name>
<evidence type="ECO:0000256" key="2">
    <source>
        <dbReference type="ARBA" id="ARBA00022448"/>
    </source>
</evidence>
<feature type="transmembrane region" description="Helical" evidence="7">
    <location>
        <begin position="381"/>
        <end position="401"/>
    </location>
</feature>
<feature type="transmembrane region" description="Helical" evidence="7">
    <location>
        <begin position="272"/>
        <end position="296"/>
    </location>
</feature>
<dbReference type="NCBIfam" id="TIGR02212">
    <property type="entry name" value="lolCE"/>
    <property type="match status" value="1"/>
</dbReference>
<evidence type="ECO:0000256" key="4">
    <source>
        <dbReference type="ARBA" id="ARBA00022692"/>
    </source>
</evidence>
<dbReference type="GO" id="GO:0044874">
    <property type="term" value="P:lipoprotein localization to outer membrane"/>
    <property type="evidence" value="ECO:0007669"/>
    <property type="project" value="TreeGrafter"/>
</dbReference>
<dbReference type="InterPro" id="IPR051447">
    <property type="entry name" value="Lipoprotein-release_system"/>
</dbReference>
<dbReference type="InterPro" id="IPR011925">
    <property type="entry name" value="LolCE_TM"/>
</dbReference>
<reference evidence="10" key="1">
    <citation type="submission" date="2018-06" db="EMBL/GenBank/DDBJ databases">
        <authorList>
            <person name="Zhirakovskaya E."/>
        </authorList>
    </citation>
    <scope>NUCLEOTIDE SEQUENCE</scope>
</reference>
<evidence type="ECO:0000256" key="6">
    <source>
        <dbReference type="ARBA" id="ARBA00023136"/>
    </source>
</evidence>
<keyword evidence="6 7" id="KW-0472">Membrane</keyword>
<feature type="transmembrane region" description="Helical" evidence="7">
    <location>
        <begin position="21"/>
        <end position="48"/>
    </location>
</feature>
<dbReference type="GO" id="GO:0042953">
    <property type="term" value="P:lipoprotein transport"/>
    <property type="evidence" value="ECO:0007669"/>
    <property type="project" value="InterPro"/>
</dbReference>
<dbReference type="Pfam" id="PF02687">
    <property type="entry name" value="FtsX"/>
    <property type="match status" value="1"/>
</dbReference>